<dbReference type="EMBL" id="CM056743">
    <property type="protein sequence ID" value="KAJ8672169.1"/>
    <property type="molecule type" value="Genomic_DNA"/>
</dbReference>
<proteinExistence type="predicted"/>
<reference evidence="1" key="1">
    <citation type="submission" date="2023-04" db="EMBL/GenBank/DDBJ databases">
        <title>A chromosome-level genome assembly of the parasitoid wasp Eretmocerus hayati.</title>
        <authorList>
            <person name="Zhong Y."/>
            <person name="Liu S."/>
            <person name="Liu Y."/>
        </authorList>
    </citation>
    <scope>NUCLEOTIDE SEQUENCE</scope>
    <source>
        <strain evidence="1">ZJU_SS_LIU_2023</strain>
    </source>
</reference>
<organism evidence="1 2">
    <name type="scientific">Eretmocerus hayati</name>
    <dbReference type="NCBI Taxonomy" id="131215"/>
    <lineage>
        <taxon>Eukaryota</taxon>
        <taxon>Metazoa</taxon>
        <taxon>Ecdysozoa</taxon>
        <taxon>Arthropoda</taxon>
        <taxon>Hexapoda</taxon>
        <taxon>Insecta</taxon>
        <taxon>Pterygota</taxon>
        <taxon>Neoptera</taxon>
        <taxon>Endopterygota</taxon>
        <taxon>Hymenoptera</taxon>
        <taxon>Apocrita</taxon>
        <taxon>Proctotrupomorpha</taxon>
        <taxon>Chalcidoidea</taxon>
        <taxon>Aphelinidae</taxon>
        <taxon>Aphelininae</taxon>
        <taxon>Eretmocerus</taxon>
    </lineage>
</organism>
<sequence length="224" mass="25645">MLLSPKSKDHSVSDILKESLIEVSDELNVNPKKCLLSQERGKKRIVMIPPRNRSMRSQQKSMSAVDVSKIQTDLNSYLRVMQGVPSAFRVANQNRELFESNVTEKLSLMNHRLDSYSEIRKATFVHKNENQMRSNEKTFKVRKNLGSLCEYVRQSRHCGKVHSKIAIDGGEGFLKIFSIVQSHASVYGSKSLDGISILRQKYAEGYHPKNLESQRSKSYPSWVR</sequence>
<protein>
    <submittedName>
        <fullName evidence="1">Uncharacterized protein</fullName>
    </submittedName>
</protein>
<evidence type="ECO:0000313" key="1">
    <source>
        <dbReference type="EMBL" id="KAJ8672169.1"/>
    </source>
</evidence>
<name>A0ACC2NPD2_9HYME</name>
<comment type="caution">
    <text evidence="1">The sequence shown here is derived from an EMBL/GenBank/DDBJ whole genome shotgun (WGS) entry which is preliminary data.</text>
</comment>
<keyword evidence="2" id="KW-1185">Reference proteome</keyword>
<evidence type="ECO:0000313" key="2">
    <source>
        <dbReference type="Proteomes" id="UP001239111"/>
    </source>
</evidence>
<dbReference type="Proteomes" id="UP001239111">
    <property type="component" value="Chromosome 3"/>
</dbReference>
<gene>
    <name evidence="1" type="ORF">QAD02_003428</name>
</gene>
<accession>A0ACC2NPD2</accession>